<dbReference type="EMBL" id="MQWD01000005">
    <property type="protein sequence ID" value="PAP74639.1"/>
    <property type="molecule type" value="Genomic_DNA"/>
</dbReference>
<feature type="chain" id="PRO_5013397844" evidence="1">
    <location>
        <begin position="41"/>
        <end position="251"/>
    </location>
</feature>
<reference evidence="2 3" key="1">
    <citation type="submission" date="2016-11" db="EMBL/GenBank/DDBJ databases">
        <title>Study of marine rhodopsin-containing bacteria.</title>
        <authorList>
            <person name="Yoshizawa S."/>
            <person name="Kumagai Y."/>
            <person name="Kogure K."/>
        </authorList>
    </citation>
    <scope>NUCLEOTIDE SEQUENCE [LARGE SCALE GENOMIC DNA]</scope>
    <source>
        <strain evidence="2 3">SAORIC-28</strain>
    </source>
</reference>
<name>A0A271IVR4_9BACT</name>
<keyword evidence="3" id="KW-1185">Reference proteome</keyword>
<evidence type="ECO:0000313" key="3">
    <source>
        <dbReference type="Proteomes" id="UP000216339"/>
    </source>
</evidence>
<comment type="caution">
    <text evidence="2">The sequence shown here is derived from an EMBL/GenBank/DDBJ whole genome shotgun (WGS) entry which is preliminary data.</text>
</comment>
<keyword evidence="1" id="KW-0732">Signal</keyword>
<sequence>MNPLRLMTPLTPNPFCRPPARATRTALAALALSLGASAVAAQQMPLALVEGSRYTRRTVDAQGAEGACQTLEVGAVVVTGEEMAATLTVRPCDGDAADASETTIRCRVDEAGMVMNVVALLGPEGRDLALRVTGDALLYPGPPAERVALDDVTLEADVVRGTLGFLGGRSRVDFQSRVARPSATDAPAGAYTVTETVRLRAYVLGVRVKNARYRAEETLLPGGGLVRQVLTSSDGGSVVLALADGPRQSLP</sequence>
<proteinExistence type="predicted"/>
<accession>A0A271IVR4</accession>
<gene>
    <name evidence="2" type="ORF">BSZ37_20905</name>
</gene>
<dbReference type="Proteomes" id="UP000216339">
    <property type="component" value="Unassembled WGS sequence"/>
</dbReference>
<feature type="signal peptide" evidence="1">
    <location>
        <begin position="1"/>
        <end position="40"/>
    </location>
</feature>
<protein>
    <submittedName>
        <fullName evidence="2">Uncharacterized protein</fullName>
    </submittedName>
</protein>
<evidence type="ECO:0000313" key="2">
    <source>
        <dbReference type="EMBL" id="PAP74639.1"/>
    </source>
</evidence>
<organism evidence="2 3">
    <name type="scientific">Rubrivirga marina</name>
    <dbReference type="NCBI Taxonomy" id="1196024"/>
    <lineage>
        <taxon>Bacteria</taxon>
        <taxon>Pseudomonadati</taxon>
        <taxon>Rhodothermota</taxon>
        <taxon>Rhodothermia</taxon>
        <taxon>Rhodothermales</taxon>
        <taxon>Rubricoccaceae</taxon>
        <taxon>Rubrivirga</taxon>
    </lineage>
</organism>
<dbReference type="AlphaFoldDB" id="A0A271IVR4"/>
<evidence type="ECO:0000256" key="1">
    <source>
        <dbReference type="SAM" id="SignalP"/>
    </source>
</evidence>